<accession>A0A7W3FPF1</accession>
<dbReference type="Gene3D" id="3.40.50.300">
    <property type="entry name" value="P-loop containing nucleotide triphosphate hydrolases"/>
    <property type="match status" value="1"/>
</dbReference>
<dbReference type="GO" id="GO:0016887">
    <property type="term" value="F:ATP hydrolysis activity"/>
    <property type="evidence" value="ECO:0007669"/>
    <property type="project" value="InterPro"/>
</dbReference>
<comment type="similarity">
    <text evidence="1">Belongs to the ABC transporter superfamily.</text>
</comment>
<dbReference type="InterPro" id="IPR015860">
    <property type="entry name" value="ABC_transpr_TagH-like"/>
</dbReference>
<evidence type="ECO:0000256" key="2">
    <source>
        <dbReference type="ARBA" id="ARBA00022448"/>
    </source>
</evidence>
<name>A0A7W3FPF1_9GAMM</name>
<dbReference type="PANTHER" id="PTHR46743">
    <property type="entry name" value="TEICHOIC ACIDS EXPORT ATP-BINDING PROTEIN TAGH"/>
    <property type="match status" value="1"/>
</dbReference>
<dbReference type="AlphaFoldDB" id="A0A7W3FPF1"/>
<comment type="caution">
    <text evidence="6">The sequence shown here is derived from an EMBL/GenBank/DDBJ whole genome shotgun (WGS) entry which is preliminary data.</text>
</comment>
<dbReference type="RefSeq" id="WP_182340422.1">
    <property type="nucleotide sequence ID" value="NZ_JACGXS010000009.1"/>
</dbReference>
<reference evidence="6 7" key="1">
    <citation type="submission" date="2020-08" db="EMBL/GenBank/DDBJ databases">
        <title>Stenotrophomonas tumulicola JCM 30961.</title>
        <authorList>
            <person name="Deng Y."/>
        </authorList>
    </citation>
    <scope>NUCLEOTIDE SEQUENCE [LARGE SCALE GENOMIC DNA]</scope>
    <source>
        <strain evidence="6 7">JCM 30961</strain>
    </source>
</reference>
<dbReference type="InterPro" id="IPR003439">
    <property type="entry name" value="ABC_transporter-like_ATP-bd"/>
</dbReference>
<organism evidence="6 7">
    <name type="scientific">Stenotrophomonas tumulicola</name>
    <dbReference type="NCBI Taxonomy" id="1685415"/>
    <lineage>
        <taxon>Bacteria</taxon>
        <taxon>Pseudomonadati</taxon>
        <taxon>Pseudomonadota</taxon>
        <taxon>Gammaproteobacteria</taxon>
        <taxon>Lysobacterales</taxon>
        <taxon>Lysobacteraceae</taxon>
        <taxon>Stenotrophomonas</taxon>
    </lineage>
</organism>
<keyword evidence="7" id="KW-1185">Reference proteome</keyword>
<dbReference type="SUPFAM" id="SSF52540">
    <property type="entry name" value="P-loop containing nucleoside triphosphate hydrolases"/>
    <property type="match status" value="1"/>
</dbReference>
<sequence>MSFKMSDDAVIQVTGIGKCYQVYDKPFHRLMQGLVGSGKHFYREFWALRDIGFEVKRGETLGIVGRNGSGKSTLLQLIAGTLTPTNGEISVRGRVAALLELGSGFNPEFTGRENVYLNASILGLSKEQIDQRFHQIAEFAAIGDFIEQPIRNYSSGMVMRLAFSVIAHVDADILIIDEALSVGDAFFTQKCMRFLREFKQRGTLLFVSHDGGSVTALCDKAIWLDQGSLRQVGEPKEVMDAYLEAFIADREGRTGSARAEPAPRQPVASRVRDKRLDLIDRSQLRNDIAVIEFTPATGFGEGNAKIEDVCLCDLDGRQLPTIVGGETVRLEIIAHASEDMPHAIIGFYLKDRLGQLLFGDNTETARLDGELAVRAGERFRATFVFQMPRLQQGDYFITAGVASGSQHEHVIQHWIHEALALRSLGQGLPVGIIGIPMHQIELERVS</sequence>
<dbReference type="Proteomes" id="UP000547058">
    <property type="component" value="Unassembled WGS sequence"/>
</dbReference>
<dbReference type="GO" id="GO:0005524">
    <property type="term" value="F:ATP binding"/>
    <property type="evidence" value="ECO:0007669"/>
    <property type="project" value="UniProtKB-KW"/>
</dbReference>
<dbReference type="SMART" id="SM00382">
    <property type="entry name" value="AAA"/>
    <property type="match status" value="1"/>
</dbReference>
<dbReference type="GO" id="GO:0016020">
    <property type="term" value="C:membrane"/>
    <property type="evidence" value="ECO:0007669"/>
    <property type="project" value="InterPro"/>
</dbReference>
<dbReference type="Pfam" id="PF00005">
    <property type="entry name" value="ABC_tran"/>
    <property type="match status" value="1"/>
</dbReference>
<keyword evidence="2" id="KW-0813">Transport</keyword>
<dbReference type="InterPro" id="IPR050683">
    <property type="entry name" value="Bact_Polysacc_Export_ATP-bd"/>
</dbReference>
<evidence type="ECO:0000313" key="6">
    <source>
        <dbReference type="EMBL" id="MBA8683205.1"/>
    </source>
</evidence>
<evidence type="ECO:0000313" key="7">
    <source>
        <dbReference type="Proteomes" id="UP000547058"/>
    </source>
</evidence>
<keyword evidence="3" id="KW-0547">Nucleotide-binding</keyword>
<dbReference type="PANTHER" id="PTHR46743:SF2">
    <property type="entry name" value="TEICHOIC ACIDS EXPORT ATP-BINDING PROTEIN TAGH"/>
    <property type="match status" value="1"/>
</dbReference>
<dbReference type="InterPro" id="IPR003593">
    <property type="entry name" value="AAA+_ATPase"/>
</dbReference>
<dbReference type="Pfam" id="PF14524">
    <property type="entry name" value="Wzt_C"/>
    <property type="match status" value="1"/>
</dbReference>
<dbReference type="CDD" id="cd03220">
    <property type="entry name" value="ABC_KpsT_Wzt"/>
    <property type="match status" value="1"/>
</dbReference>
<gene>
    <name evidence="6" type="ORF">H4O11_15500</name>
</gene>
<dbReference type="GO" id="GO:0140359">
    <property type="term" value="F:ABC-type transporter activity"/>
    <property type="evidence" value="ECO:0007669"/>
    <property type="project" value="InterPro"/>
</dbReference>
<feature type="domain" description="ABC transporter" evidence="5">
    <location>
        <begin position="22"/>
        <end position="251"/>
    </location>
</feature>
<dbReference type="InterPro" id="IPR027417">
    <property type="entry name" value="P-loop_NTPase"/>
</dbReference>
<protein>
    <submittedName>
        <fullName evidence="6">ABC transporter ATP-binding protein</fullName>
    </submittedName>
</protein>
<dbReference type="CDD" id="cd10147">
    <property type="entry name" value="Wzt_C-like"/>
    <property type="match status" value="1"/>
</dbReference>
<dbReference type="EMBL" id="JACGXS010000009">
    <property type="protein sequence ID" value="MBA8683205.1"/>
    <property type="molecule type" value="Genomic_DNA"/>
</dbReference>
<evidence type="ECO:0000256" key="3">
    <source>
        <dbReference type="ARBA" id="ARBA00022741"/>
    </source>
</evidence>
<dbReference type="Gene3D" id="2.70.50.60">
    <property type="entry name" value="abc- transporter (atp binding component) like domain"/>
    <property type="match status" value="1"/>
</dbReference>
<proteinExistence type="inferred from homology"/>
<evidence type="ECO:0000256" key="4">
    <source>
        <dbReference type="ARBA" id="ARBA00022840"/>
    </source>
</evidence>
<dbReference type="PROSITE" id="PS50893">
    <property type="entry name" value="ABC_TRANSPORTER_2"/>
    <property type="match status" value="1"/>
</dbReference>
<dbReference type="InterPro" id="IPR029439">
    <property type="entry name" value="Wzt_C"/>
</dbReference>
<evidence type="ECO:0000256" key="1">
    <source>
        <dbReference type="ARBA" id="ARBA00005417"/>
    </source>
</evidence>
<keyword evidence="4 6" id="KW-0067">ATP-binding</keyword>
<evidence type="ECO:0000259" key="5">
    <source>
        <dbReference type="PROSITE" id="PS50893"/>
    </source>
</evidence>